<keyword evidence="2" id="KW-1185">Reference proteome</keyword>
<organism evidence="1 2">
    <name type="scientific">Micromonospora luteifusca</name>
    <dbReference type="NCBI Taxonomy" id="709860"/>
    <lineage>
        <taxon>Bacteria</taxon>
        <taxon>Bacillati</taxon>
        <taxon>Actinomycetota</taxon>
        <taxon>Actinomycetes</taxon>
        <taxon>Micromonosporales</taxon>
        <taxon>Micromonosporaceae</taxon>
        <taxon>Micromonospora</taxon>
    </lineage>
</organism>
<reference evidence="1 2" key="1">
    <citation type="submission" date="2021-01" db="EMBL/GenBank/DDBJ databases">
        <title>Sequencing the genomes of 1000 actinobacteria strains.</title>
        <authorList>
            <person name="Klenk H.-P."/>
        </authorList>
    </citation>
    <scope>NUCLEOTIDE SEQUENCE [LARGE SCALE GENOMIC DNA]</scope>
    <source>
        <strain evidence="1 2">DSM 100204</strain>
    </source>
</reference>
<dbReference type="Proteomes" id="UP000764837">
    <property type="component" value="Unassembled WGS sequence"/>
</dbReference>
<evidence type="ECO:0008006" key="3">
    <source>
        <dbReference type="Google" id="ProtNLM"/>
    </source>
</evidence>
<name>A0ABS2M2V1_9ACTN</name>
<proteinExistence type="predicted"/>
<dbReference type="Gene3D" id="3.40.109.10">
    <property type="entry name" value="NADH Oxidase"/>
    <property type="match status" value="1"/>
</dbReference>
<evidence type="ECO:0000313" key="2">
    <source>
        <dbReference type="Proteomes" id="UP000764837"/>
    </source>
</evidence>
<dbReference type="InterPro" id="IPR000415">
    <property type="entry name" value="Nitroreductase-like"/>
</dbReference>
<comment type="caution">
    <text evidence="1">The sequence shown here is derived from an EMBL/GenBank/DDBJ whole genome shotgun (WGS) entry which is preliminary data.</text>
</comment>
<gene>
    <name evidence="1" type="ORF">JOD64_005540</name>
</gene>
<dbReference type="EMBL" id="JAFBBP010000001">
    <property type="protein sequence ID" value="MBM7494318.1"/>
    <property type="molecule type" value="Genomic_DNA"/>
</dbReference>
<protein>
    <recommendedName>
        <fullName evidence="3">Nitroreductase domain-containing protein</fullName>
    </recommendedName>
</protein>
<evidence type="ECO:0000313" key="1">
    <source>
        <dbReference type="EMBL" id="MBM7494318.1"/>
    </source>
</evidence>
<accession>A0ABS2M2V1</accession>
<sequence length="412" mass="44353">MSTFRAYAGDGPDRSDLLVHDRTVETLRWRDIAVPVGRGPVVELRTGDAEFAGPLEMLRGILLRNSEGWTSPSAGAIYPFELWAHDDVTGALGHVDLVRRRVVTTSVEPFRSAPRVMLVLRPWLSVRKYGSRGLAYTLLDAGHALVNMQIGASMVATDATALSLGTANTALPVGRFPIAELSGVPARPVVAGEPQWWLERLASDAKVAEVGEYEELFARRLLAHWQVPPVDLPVRTGSEVAARLARQLRRRRSAASFVSGLPPEDVRSVVTAGAADSRALGWAEILPPVESALFSRATDVGKFTMDNLFHQQHLVTADHIVALSVPLPGGQAPVTDLVASSILAAGMVGQCLYLEATQRGLAATGVGGFVPTSFRSAASTWPVYCMAYGRLPEQRQIKEDALAINRAHGFGS</sequence>
<dbReference type="SUPFAM" id="SSF55469">
    <property type="entry name" value="FMN-dependent nitroreductase-like"/>
    <property type="match status" value="1"/>
</dbReference>
<dbReference type="RefSeq" id="WP_204944902.1">
    <property type="nucleotide sequence ID" value="NZ_JAFBBP010000001.1"/>
</dbReference>